<protein>
    <submittedName>
        <fullName evidence="7">AI-2E family transporter</fullName>
    </submittedName>
</protein>
<keyword evidence="5 6" id="KW-0472">Membrane</keyword>
<evidence type="ECO:0000313" key="8">
    <source>
        <dbReference type="Proteomes" id="UP001230685"/>
    </source>
</evidence>
<evidence type="ECO:0000256" key="6">
    <source>
        <dbReference type="SAM" id="Phobius"/>
    </source>
</evidence>
<comment type="caution">
    <text evidence="7">The sequence shown here is derived from an EMBL/GenBank/DDBJ whole genome shotgun (WGS) entry which is preliminary data.</text>
</comment>
<evidence type="ECO:0000256" key="3">
    <source>
        <dbReference type="ARBA" id="ARBA00022692"/>
    </source>
</evidence>
<accession>A0ABT9EIF8</accession>
<dbReference type="EMBL" id="JAUUDS010000001">
    <property type="protein sequence ID" value="MDP1026617.1"/>
    <property type="molecule type" value="Genomic_DNA"/>
</dbReference>
<feature type="transmembrane region" description="Helical" evidence="6">
    <location>
        <begin position="256"/>
        <end position="282"/>
    </location>
</feature>
<evidence type="ECO:0000256" key="2">
    <source>
        <dbReference type="ARBA" id="ARBA00009773"/>
    </source>
</evidence>
<dbReference type="Pfam" id="PF01594">
    <property type="entry name" value="AI-2E_transport"/>
    <property type="match status" value="1"/>
</dbReference>
<keyword evidence="4 6" id="KW-1133">Transmembrane helix</keyword>
<sequence length="368" mass="39040">MTDLPPPPRPRLAPDADDARFIRRVVLVLVILAVAAALYRAGNLLILAFGSVLGAIVIHAVADLYRDHLGASRKLGLGLGYATVLGILGFLVWLFGVEFRQQVNVLITQLPHLLDQLDAWASRSPVGAKIADAVRQAYAGSRAAQDVGGLVTGGGEFILNCLLLLIGALFMAGDPKVYERGLLLLVPPSKRPAFEDALFDVGRVLRLWLGSSLILMTSMGVLIGAGLWFAGVPSAAALGLLAGLSEFIPYVGPTAAMIPALGLAATVGTGPIIGALVTYAVVRLVQTNFITPYVQQRVISIPPAITVFAIIGIGVVFGLFGLFFSAALLVVIFTLVRSLYLRDVLGEDIPRAEHDRLLPPRNHPGPRT</sequence>
<dbReference type="InterPro" id="IPR002549">
    <property type="entry name" value="AI-2E-like"/>
</dbReference>
<reference evidence="7 8" key="1">
    <citation type="submission" date="2023-07" db="EMBL/GenBank/DDBJ databases">
        <authorList>
            <person name="Kim M.K."/>
        </authorList>
    </citation>
    <scope>NUCLEOTIDE SEQUENCE [LARGE SCALE GENOMIC DNA]</scope>
    <source>
        <strain evidence="7 8">KR1UV-12</strain>
    </source>
</reference>
<keyword evidence="8" id="KW-1185">Reference proteome</keyword>
<evidence type="ECO:0000256" key="5">
    <source>
        <dbReference type="ARBA" id="ARBA00023136"/>
    </source>
</evidence>
<comment type="similarity">
    <text evidence="2">Belongs to the autoinducer-2 exporter (AI-2E) (TC 2.A.86) family.</text>
</comment>
<dbReference type="RefSeq" id="WP_305172172.1">
    <property type="nucleotide sequence ID" value="NZ_JAUUDS010000001.1"/>
</dbReference>
<dbReference type="Proteomes" id="UP001230685">
    <property type="component" value="Unassembled WGS sequence"/>
</dbReference>
<feature type="transmembrane region" description="Helical" evidence="6">
    <location>
        <begin position="77"/>
        <end position="96"/>
    </location>
</feature>
<comment type="subcellular location">
    <subcellularLocation>
        <location evidence="1">Membrane</location>
        <topology evidence="1">Multi-pass membrane protein</topology>
    </subcellularLocation>
</comment>
<gene>
    <name evidence="7" type="ORF">Q5H91_05290</name>
</gene>
<evidence type="ECO:0000313" key="7">
    <source>
        <dbReference type="EMBL" id="MDP1026617.1"/>
    </source>
</evidence>
<dbReference type="PANTHER" id="PTHR21716">
    <property type="entry name" value="TRANSMEMBRANE PROTEIN"/>
    <property type="match status" value="1"/>
</dbReference>
<evidence type="ECO:0000256" key="1">
    <source>
        <dbReference type="ARBA" id="ARBA00004141"/>
    </source>
</evidence>
<organism evidence="7 8">
    <name type="scientific">Sphingomonas aurea</name>
    <dbReference type="NCBI Taxonomy" id="3063994"/>
    <lineage>
        <taxon>Bacteria</taxon>
        <taxon>Pseudomonadati</taxon>
        <taxon>Pseudomonadota</taxon>
        <taxon>Alphaproteobacteria</taxon>
        <taxon>Sphingomonadales</taxon>
        <taxon>Sphingomonadaceae</taxon>
        <taxon>Sphingomonas</taxon>
    </lineage>
</organism>
<name>A0ABT9EIF8_9SPHN</name>
<keyword evidence="3 6" id="KW-0812">Transmembrane</keyword>
<dbReference type="PANTHER" id="PTHR21716:SF62">
    <property type="entry name" value="TRANSPORT PROTEIN YDBI-RELATED"/>
    <property type="match status" value="1"/>
</dbReference>
<feature type="transmembrane region" description="Helical" evidence="6">
    <location>
        <begin position="157"/>
        <end position="173"/>
    </location>
</feature>
<feature type="transmembrane region" description="Helical" evidence="6">
    <location>
        <begin position="213"/>
        <end position="244"/>
    </location>
</feature>
<evidence type="ECO:0000256" key="4">
    <source>
        <dbReference type="ARBA" id="ARBA00022989"/>
    </source>
</evidence>
<proteinExistence type="inferred from homology"/>
<feature type="transmembrane region" description="Helical" evidence="6">
    <location>
        <begin position="45"/>
        <end position="65"/>
    </location>
</feature>
<feature type="transmembrane region" description="Helical" evidence="6">
    <location>
        <begin position="21"/>
        <end position="39"/>
    </location>
</feature>
<feature type="transmembrane region" description="Helical" evidence="6">
    <location>
        <begin position="303"/>
        <end position="336"/>
    </location>
</feature>